<evidence type="ECO:0000313" key="2">
    <source>
        <dbReference type="Proteomes" id="UP000612680"/>
    </source>
</evidence>
<accession>A0ABX7I119</accession>
<name>A0ABX7I119_9BACT</name>
<sequence length="164" mass="17448">MTRLLLLITILISFASCSPVLLHSKPELAKIPYGSTKIIASSSKTPDEALSIVSKAFAKEGCPVRTEKEAMQVICEGKSIEGGGMLKALAYIEPRGDSTRITFSGEWGLDATGQAGMSAFGAHGLSGTNKLKWEGVAATKPCVAFQHLLSFSKEVSESPVKFKK</sequence>
<proteinExistence type="predicted"/>
<gene>
    <name evidence="1" type="ORF">HWI92_01885</name>
</gene>
<reference evidence="1 2" key="1">
    <citation type="submission" date="2020-06" db="EMBL/GenBank/DDBJ databases">
        <title>Dyadobacter sandarakinus sp. nov., isolated from the soil of the Arctic Yellow River Station.</title>
        <authorList>
            <person name="Zhang Y."/>
            <person name="Peng F."/>
        </authorList>
    </citation>
    <scope>NUCLEOTIDE SEQUENCE [LARGE SCALE GENOMIC DNA]</scope>
    <source>
        <strain evidence="1 2">Q3-56</strain>
    </source>
</reference>
<dbReference type="Proteomes" id="UP000612680">
    <property type="component" value="Chromosome"/>
</dbReference>
<organism evidence="1 2">
    <name type="scientific">Dyadobacter sandarakinus</name>
    <dbReference type="NCBI Taxonomy" id="2747268"/>
    <lineage>
        <taxon>Bacteria</taxon>
        <taxon>Pseudomonadati</taxon>
        <taxon>Bacteroidota</taxon>
        <taxon>Cytophagia</taxon>
        <taxon>Cytophagales</taxon>
        <taxon>Spirosomataceae</taxon>
        <taxon>Dyadobacter</taxon>
    </lineage>
</organism>
<keyword evidence="2" id="KW-1185">Reference proteome</keyword>
<dbReference type="PROSITE" id="PS51257">
    <property type="entry name" value="PROKAR_LIPOPROTEIN"/>
    <property type="match status" value="1"/>
</dbReference>
<dbReference type="RefSeq" id="WP_204660517.1">
    <property type="nucleotide sequence ID" value="NZ_CP056775.1"/>
</dbReference>
<dbReference type="EMBL" id="CP056775">
    <property type="protein sequence ID" value="QRQ99755.1"/>
    <property type="molecule type" value="Genomic_DNA"/>
</dbReference>
<evidence type="ECO:0008006" key="3">
    <source>
        <dbReference type="Google" id="ProtNLM"/>
    </source>
</evidence>
<evidence type="ECO:0000313" key="1">
    <source>
        <dbReference type="EMBL" id="QRQ99755.1"/>
    </source>
</evidence>
<protein>
    <recommendedName>
        <fullName evidence="3">Lipoprotein</fullName>
    </recommendedName>
</protein>